<evidence type="ECO:0000313" key="2">
    <source>
        <dbReference type="EMBL" id="GJS73324.1"/>
    </source>
</evidence>
<proteinExistence type="predicted"/>
<dbReference type="EMBL" id="BQNB010010146">
    <property type="protein sequence ID" value="GJS73324.1"/>
    <property type="molecule type" value="Genomic_DNA"/>
</dbReference>
<reference evidence="2" key="2">
    <citation type="submission" date="2022-01" db="EMBL/GenBank/DDBJ databases">
        <authorList>
            <person name="Yamashiro T."/>
            <person name="Shiraishi A."/>
            <person name="Satake H."/>
            <person name="Nakayama K."/>
        </authorList>
    </citation>
    <scope>NUCLEOTIDE SEQUENCE</scope>
</reference>
<evidence type="ECO:0000256" key="1">
    <source>
        <dbReference type="SAM" id="MobiDB-lite"/>
    </source>
</evidence>
<feature type="region of interest" description="Disordered" evidence="1">
    <location>
        <begin position="80"/>
        <end position="146"/>
    </location>
</feature>
<feature type="compositionally biased region" description="Basic and acidic residues" evidence="1">
    <location>
        <begin position="90"/>
        <end position="107"/>
    </location>
</feature>
<sequence>MDHNGECRKKTRRCGGGNKSRKHWNWWGGRVVDYSFSEFRRFVTARAAKVGKYGRIRNANDGGDWWGVGVCGEGEIGGRATTGGGVDGGRSGEKGHGCGEGGAREEEVNYGGRGAEGERIRRDRKSEGVMGKIDSELESGGRPCRS</sequence>
<reference evidence="2" key="1">
    <citation type="journal article" date="2022" name="Int. J. Mol. Sci.">
        <title>Draft Genome of Tanacetum Coccineum: Genomic Comparison of Closely Related Tanacetum-Family Plants.</title>
        <authorList>
            <person name="Yamashiro T."/>
            <person name="Shiraishi A."/>
            <person name="Nakayama K."/>
            <person name="Satake H."/>
        </authorList>
    </citation>
    <scope>NUCLEOTIDE SEQUENCE</scope>
</reference>
<evidence type="ECO:0000313" key="3">
    <source>
        <dbReference type="Proteomes" id="UP001151760"/>
    </source>
</evidence>
<dbReference type="Proteomes" id="UP001151760">
    <property type="component" value="Unassembled WGS sequence"/>
</dbReference>
<feature type="compositionally biased region" description="Basic and acidic residues" evidence="1">
    <location>
        <begin position="115"/>
        <end position="127"/>
    </location>
</feature>
<comment type="caution">
    <text evidence="2">The sequence shown here is derived from an EMBL/GenBank/DDBJ whole genome shotgun (WGS) entry which is preliminary data.</text>
</comment>
<gene>
    <name evidence="2" type="ORF">Tco_0706165</name>
</gene>
<organism evidence="2 3">
    <name type="scientific">Tanacetum coccineum</name>
    <dbReference type="NCBI Taxonomy" id="301880"/>
    <lineage>
        <taxon>Eukaryota</taxon>
        <taxon>Viridiplantae</taxon>
        <taxon>Streptophyta</taxon>
        <taxon>Embryophyta</taxon>
        <taxon>Tracheophyta</taxon>
        <taxon>Spermatophyta</taxon>
        <taxon>Magnoliopsida</taxon>
        <taxon>eudicotyledons</taxon>
        <taxon>Gunneridae</taxon>
        <taxon>Pentapetalae</taxon>
        <taxon>asterids</taxon>
        <taxon>campanulids</taxon>
        <taxon>Asterales</taxon>
        <taxon>Asteraceae</taxon>
        <taxon>Asteroideae</taxon>
        <taxon>Anthemideae</taxon>
        <taxon>Anthemidinae</taxon>
        <taxon>Tanacetum</taxon>
    </lineage>
</organism>
<protein>
    <submittedName>
        <fullName evidence="2">Uncharacterized protein</fullName>
    </submittedName>
</protein>
<name>A0ABQ4Y6P4_9ASTR</name>
<feature type="compositionally biased region" description="Gly residues" evidence="1">
    <location>
        <begin position="80"/>
        <end position="89"/>
    </location>
</feature>
<accession>A0ABQ4Y6P4</accession>
<keyword evidence="3" id="KW-1185">Reference proteome</keyword>